<keyword evidence="3" id="KW-1185">Reference proteome</keyword>
<name>A0AAW0U1Q8_SCYPA</name>
<feature type="region of interest" description="Disordered" evidence="1">
    <location>
        <begin position="57"/>
        <end position="92"/>
    </location>
</feature>
<evidence type="ECO:0000256" key="1">
    <source>
        <dbReference type="SAM" id="MobiDB-lite"/>
    </source>
</evidence>
<comment type="caution">
    <text evidence="2">The sequence shown here is derived from an EMBL/GenBank/DDBJ whole genome shotgun (WGS) entry which is preliminary data.</text>
</comment>
<dbReference type="EMBL" id="JARAKH010000022">
    <property type="protein sequence ID" value="KAK8392820.1"/>
    <property type="molecule type" value="Genomic_DNA"/>
</dbReference>
<reference evidence="2 3" key="1">
    <citation type="submission" date="2023-03" db="EMBL/GenBank/DDBJ databases">
        <title>High-quality genome of Scylla paramamosain provides insights in environmental adaptation.</title>
        <authorList>
            <person name="Zhang L."/>
        </authorList>
    </citation>
    <scope>NUCLEOTIDE SEQUENCE [LARGE SCALE GENOMIC DNA]</scope>
    <source>
        <strain evidence="2">LZ_2023a</strain>
        <tissue evidence="2">Muscle</tissue>
    </source>
</reference>
<accession>A0AAW0U1Q8</accession>
<sequence length="92" mass="9589">MGKRLEREGRSADREGMGAWSGNRARGSSILRRAGTAGLSPCCFGVACRLVVPHSSFVTQDEDPDGGSGGAVGDGTGDLITGQEVPRRRQLS</sequence>
<evidence type="ECO:0000313" key="3">
    <source>
        <dbReference type="Proteomes" id="UP001487740"/>
    </source>
</evidence>
<proteinExistence type="predicted"/>
<protein>
    <submittedName>
        <fullName evidence="2">Uncharacterized protein</fullName>
    </submittedName>
</protein>
<organism evidence="2 3">
    <name type="scientific">Scylla paramamosain</name>
    <name type="common">Mud crab</name>
    <dbReference type="NCBI Taxonomy" id="85552"/>
    <lineage>
        <taxon>Eukaryota</taxon>
        <taxon>Metazoa</taxon>
        <taxon>Ecdysozoa</taxon>
        <taxon>Arthropoda</taxon>
        <taxon>Crustacea</taxon>
        <taxon>Multicrustacea</taxon>
        <taxon>Malacostraca</taxon>
        <taxon>Eumalacostraca</taxon>
        <taxon>Eucarida</taxon>
        <taxon>Decapoda</taxon>
        <taxon>Pleocyemata</taxon>
        <taxon>Brachyura</taxon>
        <taxon>Eubrachyura</taxon>
        <taxon>Portunoidea</taxon>
        <taxon>Portunidae</taxon>
        <taxon>Portuninae</taxon>
        <taxon>Scylla</taxon>
    </lineage>
</organism>
<feature type="region of interest" description="Disordered" evidence="1">
    <location>
        <begin position="1"/>
        <end position="26"/>
    </location>
</feature>
<feature type="compositionally biased region" description="Basic and acidic residues" evidence="1">
    <location>
        <begin position="1"/>
        <end position="16"/>
    </location>
</feature>
<dbReference type="AlphaFoldDB" id="A0AAW0U1Q8"/>
<evidence type="ECO:0000313" key="2">
    <source>
        <dbReference type="EMBL" id="KAK8392820.1"/>
    </source>
</evidence>
<gene>
    <name evidence="2" type="ORF">O3P69_014928</name>
</gene>
<feature type="compositionally biased region" description="Gly residues" evidence="1">
    <location>
        <begin position="66"/>
        <end position="76"/>
    </location>
</feature>
<dbReference type="Proteomes" id="UP001487740">
    <property type="component" value="Unassembled WGS sequence"/>
</dbReference>